<dbReference type="Pfam" id="PF13426">
    <property type="entry name" value="PAS_9"/>
    <property type="match status" value="1"/>
</dbReference>
<dbReference type="SMART" id="SM00091">
    <property type="entry name" value="PAS"/>
    <property type="match status" value="2"/>
</dbReference>
<keyword evidence="6" id="KW-1185">Reference proteome</keyword>
<evidence type="ECO:0000313" key="5">
    <source>
        <dbReference type="EMBL" id="RNB89965.1"/>
    </source>
</evidence>
<dbReference type="InterPro" id="IPR029787">
    <property type="entry name" value="Nucleotide_cyclase"/>
</dbReference>
<dbReference type="EMBL" id="RHHQ01000008">
    <property type="protein sequence ID" value="RNB89965.1"/>
    <property type="molecule type" value="Genomic_DNA"/>
</dbReference>
<dbReference type="SMART" id="SM00267">
    <property type="entry name" value="GGDEF"/>
    <property type="match status" value="1"/>
</dbReference>
<reference evidence="5 6" key="1">
    <citation type="submission" date="2018-10" db="EMBL/GenBank/DDBJ databases">
        <title>Phylogenomics of Brevibacillus.</title>
        <authorList>
            <person name="Dunlap C."/>
        </authorList>
    </citation>
    <scope>NUCLEOTIDE SEQUENCE [LARGE SCALE GENOMIC DNA]</scope>
    <source>
        <strain evidence="5 6">JCM 15716</strain>
    </source>
</reference>
<dbReference type="AlphaFoldDB" id="A0A3M8DR89"/>
<dbReference type="SMART" id="SM00065">
    <property type="entry name" value="GAF"/>
    <property type="match status" value="1"/>
</dbReference>
<dbReference type="CDD" id="cd01948">
    <property type="entry name" value="EAL"/>
    <property type="match status" value="1"/>
</dbReference>
<dbReference type="PIRSF" id="PIRSF005925">
    <property type="entry name" value="Dos"/>
    <property type="match status" value="1"/>
</dbReference>
<dbReference type="CDD" id="cd00130">
    <property type="entry name" value="PAS"/>
    <property type="match status" value="2"/>
</dbReference>
<keyword evidence="1" id="KW-0175">Coiled coil</keyword>
<evidence type="ECO:0000313" key="6">
    <source>
        <dbReference type="Proteomes" id="UP000271031"/>
    </source>
</evidence>
<gene>
    <name evidence="5" type="ORF">EDM56_12495</name>
</gene>
<dbReference type="Pfam" id="PF00563">
    <property type="entry name" value="EAL"/>
    <property type="match status" value="1"/>
</dbReference>
<dbReference type="SMART" id="SM00052">
    <property type="entry name" value="EAL"/>
    <property type="match status" value="1"/>
</dbReference>
<protein>
    <submittedName>
        <fullName evidence="5">EAL domain-containing protein</fullName>
    </submittedName>
</protein>
<dbReference type="SUPFAM" id="SSF141868">
    <property type="entry name" value="EAL domain-like"/>
    <property type="match status" value="1"/>
</dbReference>
<comment type="caution">
    <text evidence="5">The sequence shown here is derived from an EMBL/GenBank/DDBJ whole genome shotgun (WGS) entry which is preliminary data.</text>
</comment>
<dbReference type="Pfam" id="PF13185">
    <property type="entry name" value="GAF_2"/>
    <property type="match status" value="1"/>
</dbReference>
<dbReference type="SUPFAM" id="SSF55073">
    <property type="entry name" value="Nucleotide cyclase"/>
    <property type="match status" value="1"/>
</dbReference>
<feature type="domain" description="GGDEF" evidence="4">
    <location>
        <begin position="482"/>
        <end position="614"/>
    </location>
</feature>
<dbReference type="CDD" id="cd01949">
    <property type="entry name" value="GGDEF"/>
    <property type="match status" value="1"/>
</dbReference>
<dbReference type="InterPro" id="IPR013656">
    <property type="entry name" value="PAS_4"/>
</dbReference>
<feature type="coiled-coil region" evidence="1">
    <location>
        <begin position="144"/>
        <end position="171"/>
    </location>
</feature>
<dbReference type="InterPro" id="IPR035965">
    <property type="entry name" value="PAS-like_dom_sf"/>
</dbReference>
<dbReference type="PROSITE" id="PS50887">
    <property type="entry name" value="GGDEF"/>
    <property type="match status" value="1"/>
</dbReference>
<dbReference type="Gene3D" id="3.20.20.450">
    <property type="entry name" value="EAL domain"/>
    <property type="match status" value="1"/>
</dbReference>
<dbReference type="SUPFAM" id="SSF55781">
    <property type="entry name" value="GAF domain-like"/>
    <property type="match status" value="1"/>
</dbReference>
<dbReference type="Pfam" id="PF00990">
    <property type="entry name" value="GGDEF"/>
    <property type="match status" value="1"/>
</dbReference>
<evidence type="ECO:0000259" key="3">
    <source>
        <dbReference type="PROSITE" id="PS50883"/>
    </source>
</evidence>
<evidence type="ECO:0000256" key="1">
    <source>
        <dbReference type="SAM" id="Coils"/>
    </source>
</evidence>
<dbReference type="Gene3D" id="3.30.70.270">
    <property type="match status" value="1"/>
</dbReference>
<dbReference type="InterPro" id="IPR012226">
    <property type="entry name" value="Diguanyl_cyclase/Pdiesterase"/>
</dbReference>
<accession>A0A3M8DR89</accession>
<dbReference type="InterPro" id="IPR000160">
    <property type="entry name" value="GGDEF_dom"/>
</dbReference>
<dbReference type="InterPro" id="IPR003018">
    <property type="entry name" value="GAF"/>
</dbReference>
<proteinExistence type="predicted"/>
<dbReference type="PANTHER" id="PTHR44757:SF2">
    <property type="entry name" value="BIOFILM ARCHITECTURE MAINTENANCE PROTEIN MBAA"/>
    <property type="match status" value="1"/>
</dbReference>
<dbReference type="FunFam" id="3.30.70.270:FF:000001">
    <property type="entry name" value="Diguanylate cyclase domain protein"/>
    <property type="match status" value="1"/>
</dbReference>
<dbReference type="FunFam" id="3.20.20.450:FF:000001">
    <property type="entry name" value="Cyclic di-GMP phosphodiesterase yahA"/>
    <property type="match status" value="1"/>
</dbReference>
<dbReference type="PROSITE" id="PS50112">
    <property type="entry name" value="PAS"/>
    <property type="match status" value="1"/>
</dbReference>
<dbReference type="InterPro" id="IPR043128">
    <property type="entry name" value="Rev_trsase/Diguanyl_cyclase"/>
</dbReference>
<organism evidence="5 6">
    <name type="scientific">Brevibacillus fluminis</name>
    <dbReference type="NCBI Taxonomy" id="511487"/>
    <lineage>
        <taxon>Bacteria</taxon>
        <taxon>Bacillati</taxon>
        <taxon>Bacillota</taxon>
        <taxon>Bacilli</taxon>
        <taxon>Bacillales</taxon>
        <taxon>Paenibacillaceae</taxon>
        <taxon>Brevibacillus</taxon>
    </lineage>
</organism>
<dbReference type="InterPro" id="IPR029016">
    <property type="entry name" value="GAF-like_dom_sf"/>
</dbReference>
<name>A0A3M8DR89_9BACL</name>
<dbReference type="OrthoDB" id="9759607at2"/>
<dbReference type="SUPFAM" id="SSF55785">
    <property type="entry name" value="PYP-like sensor domain (PAS domain)"/>
    <property type="match status" value="2"/>
</dbReference>
<dbReference type="InterPro" id="IPR001633">
    <property type="entry name" value="EAL_dom"/>
</dbReference>
<dbReference type="PROSITE" id="PS50883">
    <property type="entry name" value="EAL"/>
    <property type="match status" value="1"/>
</dbReference>
<evidence type="ECO:0000259" key="4">
    <source>
        <dbReference type="PROSITE" id="PS50887"/>
    </source>
</evidence>
<feature type="domain" description="EAL" evidence="3">
    <location>
        <begin position="623"/>
        <end position="876"/>
    </location>
</feature>
<dbReference type="Proteomes" id="UP000271031">
    <property type="component" value="Unassembled WGS sequence"/>
</dbReference>
<dbReference type="InterPro" id="IPR000014">
    <property type="entry name" value="PAS"/>
</dbReference>
<evidence type="ECO:0000259" key="2">
    <source>
        <dbReference type="PROSITE" id="PS50112"/>
    </source>
</evidence>
<dbReference type="NCBIfam" id="TIGR00254">
    <property type="entry name" value="GGDEF"/>
    <property type="match status" value="1"/>
</dbReference>
<dbReference type="Gene3D" id="3.30.450.40">
    <property type="match status" value="1"/>
</dbReference>
<feature type="domain" description="PAS" evidence="2">
    <location>
        <begin position="161"/>
        <end position="231"/>
    </location>
</feature>
<dbReference type="InterPro" id="IPR052155">
    <property type="entry name" value="Biofilm_reg_signaling"/>
</dbReference>
<dbReference type="InterPro" id="IPR035919">
    <property type="entry name" value="EAL_sf"/>
</dbReference>
<dbReference type="Gene3D" id="3.30.450.20">
    <property type="entry name" value="PAS domain"/>
    <property type="match status" value="2"/>
</dbReference>
<sequence length="887" mass="100584">MMQHPEDNRDPADVNKYPVQDPWEHDFCELYRREANPLFVVALTEEMMPERYVDANEAWCKMVGYRREELLELSTFQLNGSLSLQALSDKLRESSEGAPVIAKSAVVQAGEEIPIEICGRVLTLGEKRKHVVAIVRTISERTGCNDERARQKETEKRLRESEKRYKSLFEQNIDPIASFDLEGRFEHVNHALERVSGFTSDELIGMPFLSLIAPERREAARENFEKVKRGESLHSETIVFNKQGERIEIFGTLLPIVVENQIIGIHCISKDITAKKRAECLLDGQYSILEMIAKDSPLQHVLTEIVTWIEKLSEGGLVSILLADDDQTHLINGAAPSLPDHFNQQVDGLAIGPGSGSCGAAAYSKKQVIVTDIAYDPLWKNYRNLAILHGLEACWSTPILDSQNNLLGTFGMYYRRPRFPTKSDLDLIDRATYLAMLAIQHCKSNAKIHYLAYHDSLTGLPNFRFFQEQINLVVAEAKNARRQVAILFLDLDRFKQINDSLGHDAGDVLLQMVSERLREAVEGEGVVYRHGGDEFIILLDGTNEKRTERMAQALMDVLSQPFALNGLELVITASIGVSLYPPHGDDVKILMKRAVNSMYHAKRQGKNNVQLYSKQIDQLSKANLETEMMLRKALERGEFVLHYQPQADVKARRITGVESLIRWHNAKEGMIAPDKFIPLAEETGLIVAIGEWVLRTACKQNMKWQEMGLPPMVISVNLSVRQFFQPDLIEMISAILVETGLEPEYLELEITESMMMNMDSAEQILHQLKAIGVKIAIDDFGMGYSSLNYLKRLPTDHLKIDQSFVRDISNTSNDQDIVATIIAMGHTLKKKVIAEGVETKEQLQFLQEKQCDEIQGYYISKPVDPAYIPWVIHELNERLREKAKPIF</sequence>
<dbReference type="NCBIfam" id="TIGR00229">
    <property type="entry name" value="sensory_box"/>
    <property type="match status" value="2"/>
</dbReference>
<dbReference type="Pfam" id="PF08448">
    <property type="entry name" value="PAS_4"/>
    <property type="match status" value="1"/>
</dbReference>
<dbReference type="PANTHER" id="PTHR44757">
    <property type="entry name" value="DIGUANYLATE CYCLASE DGCP"/>
    <property type="match status" value="1"/>
</dbReference>